<dbReference type="RefSeq" id="WP_304515270.1">
    <property type="nucleotide sequence ID" value="NZ_JAOSID010000003.1"/>
</dbReference>
<feature type="transmembrane region" description="Helical" evidence="8">
    <location>
        <begin position="244"/>
        <end position="271"/>
    </location>
</feature>
<proteinExistence type="inferred from homology"/>
<dbReference type="SMART" id="SM00382">
    <property type="entry name" value="AAA"/>
    <property type="match status" value="1"/>
</dbReference>
<gene>
    <name evidence="11" type="ORF">OC680_01030</name>
</gene>
<feature type="transmembrane region" description="Helical" evidence="8">
    <location>
        <begin position="61"/>
        <end position="83"/>
    </location>
</feature>
<dbReference type="GO" id="GO:0005524">
    <property type="term" value="F:ATP binding"/>
    <property type="evidence" value="ECO:0007669"/>
    <property type="project" value="UniProtKB-KW"/>
</dbReference>
<name>A0ABT9DEJ7_9MOLU</name>
<dbReference type="InterPro" id="IPR011527">
    <property type="entry name" value="ABC1_TM_dom"/>
</dbReference>
<keyword evidence="5 11" id="KW-0067">ATP-binding</keyword>
<dbReference type="InterPro" id="IPR003593">
    <property type="entry name" value="AAA+_ATPase"/>
</dbReference>
<feature type="domain" description="ABC transporter" evidence="9">
    <location>
        <begin position="356"/>
        <end position="590"/>
    </location>
</feature>
<dbReference type="InterPro" id="IPR039421">
    <property type="entry name" value="Type_1_exporter"/>
</dbReference>
<evidence type="ECO:0000256" key="3">
    <source>
        <dbReference type="ARBA" id="ARBA00022692"/>
    </source>
</evidence>
<evidence type="ECO:0000313" key="11">
    <source>
        <dbReference type="EMBL" id="MDO8168067.1"/>
    </source>
</evidence>
<dbReference type="InterPro" id="IPR003439">
    <property type="entry name" value="ABC_transporter-like_ATP-bd"/>
</dbReference>
<dbReference type="CDD" id="cd18547">
    <property type="entry name" value="ABC_6TM_Tm288_like"/>
    <property type="match status" value="1"/>
</dbReference>
<organism evidence="11 12">
    <name type="scientific">Candidatus Phytoplasma melaleucae</name>
    <dbReference type="NCBI Taxonomy" id="2982630"/>
    <lineage>
        <taxon>Bacteria</taxon>
        <taxon>Bacillati</taxon>
        <taxon>Mycoplasmatota</taxon>
        <taxon>Mollicutes</taxon>
        <taxon>Acholeplasmatales</taxon>
        <taxon>Acholeplasmataceae</taxon>
        <taxon>Candidatus Phytoplasma</taxon>
    </lineage>
</organism>
<keyword evidence="7 8" id="KW-0472">Membrane</keyword>
<dbReference type="PROSITE" id="PS50893">
    <property type="entry name" value="ABC_TRANSPORTER_2"/>
    <property type="match status" value="1"/>
</dbReference>
<evidence type="ECO:0000313" key="12">
    <source>
        <dbReference type="Proteomes" id="UP001172036"/>
    </source>
</evidence>
<evidence type="ECO:0000259" key="10">
    <source>
        <dbReference type="PROSITE" id="PS50929"/>
    </source>
</evidence>
<dbReference type="Pfam" id="PF00005">
    <property type="entry name" value="ABC_tran"/>
    <property type="match status" value="1"/>
</dbReference>
<feature type="transmembrane region" description="Helical" evidence="8">
    <location>
        <begin position="141"/>
        <end position="160"/>
    </location>
</feature>
<accession>A0ABT9DEJ7</accession>
<feature type="transmembrane region" description="Helical" evidence="8">
    <location>
        <begin position="166"/>
        <end position="184"/>
    </location>
</feature>
<keyword evidence="4" id="KW-0547">Nucleotide-binding</keyword>
<comment type="caution">
    <text evidence="11">The sequence shown here is derived from an EMBL/GenBank/DDBJ whole genome shotgun (WGS) entry which is preliminary data.</text>
</comment>
<evidence type="ECO:0000259" key="9">
    <source>
        <dbReference type="PROSITE" id="PS50893"/>
    </source>
</evidence>
<comment type="similarity">
    <text evidence="2">Belongs to the ABC transporter superfamily.</text>
</comment>
<dbReference type="PROSITE" id="PS00211">
    <property type="entry name" value="ABC_TRANSPORTER_1"/>
    <property type="match status" value="1"/>
</dbReference>
<dbReference type="Pfam" id="PF00664">
    <property type="entry name" value="ABC_membrane"/>
    <property type="match status" value="1"/>
</dbReference>
<keyword evidence="3 8" id="KW-0812">Transmembrane</keyword>
<evidence type="ECO:0000256" key="8">
    <source>
        <dbReference type="SAM" id="Phobius"/>
    </source>
</evidence>
<dbReference type="PANTHER" id="PTHR43394">
    <property type="entry name" value="ATP-DEPENDENT PERMEASE MDL1, MITOCHONDRIAL"/>
    <property type="match status" value="1"/>
</dbReference>
<keyword evidence="6 8" id="KW-1133">Transmembrane helix</keyword>
<feature type="transmembrane region" description="Helical" evidence="8">
    <location>
        <begin position="15"/>
        <end position="41"/>
    </location>
</feature>
<evidence type="ECO:0000256" key="4">
    <source>
        <dbReference type="ARBA" id="ARBA00022741"/>
    </source>
</evidence>
<reference evidence="11 12" key="1">
    <citation type="journal article" date="2023" name="Int. J. Syst. Evol. Microbiol.">
        <title>The observation of taxonomic boundaries for the 16SrII and 16SrXXV phytoplasmas using genome-based delimitation.</title>
        <authorList>
            <person name="Rodrigues Jardim B."/>
            <person name="Tran-Nguyen L.T.T."/>
            <person name="Gambley C."/>
            <person name="Al-Sadi A.M."/>
            <person name="Al-Subhi A.M."/>
            <person name="Foissac X."/>
            <person name="Salar P."/>
            <person name="Cai H."/>
            <person name="Yang J.Y."/>
            <person name="Davis R."/>
            <person name="Jones L."/>
            <person name="Rodoni B."/>
            <person name="Constable F.E."/>
        </authorList>
    </citation>
    <scope>NUCLEOTIDE SEQUENCE [LARGE SCALE GENOMIC DNA]</scope>
    <source>
        <strain evidence="11">BAWM-155c</strain>
    </source>
</reference>
<dbReference type="PANTHER" id="PTHR43394:SF1">
    <property type="entry name" value="ATP-BINDING CASSETTE SUB-FAMILY B MEMBER 10, MITOCHONDRIAL"/>
    <property type="match status" value="1"/>
</dbReference>
<protein>
    <submittedName>
        <fullName evidence="11">ABC transporter ATP-binding protein/permease</fullName>
    </submittedName>
</protein>
<evidence type="ECO:0000256" key="5">
    <source>
        <dbReference type="ARBA" id="ARBA00022840"/>
    </source>
</evidence>
<dbReference type="PROSITE" id="PS50929">
    <property type="entry name" value="ABC_TM1F"/>
    <property type="match status" value="1"/>
</dbReference>
<evidence type="ECO:0000256" key="7">
    <source>
        <dbReference type="ARBA" id="ARBA00023136"/>
    </source>
</evidence>
<evidence type="ECO:0000256" key="1">
    <source>
        <dbReference type="ARBA" id="ARBA00004651"/>
    </source>
</evidence>
<feature type="domain" description="ABC transmembrane type-1" evidence="10">
    <location>
        <begin position="16"/>
        <end position="323"/>
    </location>
</feature>
<dbReference type="Gene3D" id="1.20.1560.10">
    <property type="entry name" value="ABC transporter type 1, transmembrane domain"/>
    <property type="match status" value="1"/>
</dbReference>
<keyword evidence="12" id="KW-1185">Reference proteome</keyword>
<evidence type="ECO:0000256" key="2">
    <source>
        <dbReference type="ARBA" id="ARBA00005417"/>
    </source>
</evidence>
<evidence type="ECO:0000256" key="6">
    <source>
        <dbReference type="ARBA" id="ARBA00022989"/>
    </source>
</evidence>
<dbReference type="SUPFAM" id="SSF52540">
    <property type="entry name" value="P-loop containing nucleoside triphosphate hydrolases"/>
    <property type="match status" value="1"/>
</dbReference>
<dbReference type="EMBL" id="JAOSID010000003">
    <property type="protein sequence ID" value="MDO8168067.1"/>
    <property type="molecule type" value="Genomic_DNA"/>
</dbReference>
<comment type="subcellular location">
    <subcellularLocation>
        <location evidence="1">Cell membrane</location>
        <topology evidence="1">Multi-pass membrane protein</topology>
    </subcellularLocation>
</comment>
<dbReference type="InterPro" id="IPR017871">
    <property type="entry name" value="ABC_transporter-like_CS"/>
</dbReference>
<dbReference type="SUPFAM" id="SSF90123">
    <property type="entry name" value="ABC transporter transmembrane region"/>
    <property type="match status" value="1"/>
</dbReference>
<dbReference type="Proteomes" id="UP001172036">
    <property type="component" value="Unassembled WGS sequence"/>
</dbReference>
<dbReference type="Gene3D" id="3.40.50.300">
    <property type="entry name" value="P-loop containing nucleotide triphosphate hydrolases"/>
    <property type="match status" value="1"/>
</dbReference>
<dbReference type="InterPro" id="IPR027417">
    <property type="entry name" value="P-loop_NTPase"/>
</dbReference>
<sequence>MKEIFHYLKPFKTKIIISIILIFFVSAINSFLIIFEGKFIIDFIKQNYINTEKSMEIYMKYIAYLLSINFLLYFLCTIAKCIYNKLLIITIHESIKNIRTQLHRKIHKLTIAYFDKNNIGNIMSIITNDLDMVANGLQQSCVSLISSCFKILMIIIVMFWVNLRLGIVVCLMIPSTLGVIWIINKKSRNIFIQRFEVTGEYVGFLQEKYTGHKEIILYNQQEKTIDNFKQINKKLSEIIFKSNLISGLVMPIINSFTYIIITIIIVIGYFLMRDPLKNPLPYILIKLGFTTIQLGVFQSFIQYTWRLGNPINDLSQIFIVLQSSAGAARRIFNFLSEKEEKDIENPIALTKTEGHIEFYNVCFQYSNNKPVIQNMNFTVRKNQTVAIVGPTGSGKTTLINLLVRFYDVDSGAINVDGINIQTIKKENLRNIIGIVLQDSWLFKGTILENIQYGNLQANKEQIIKAAKQAHVHDFIMNKKNGYDTIINEETDNISQGEKQLIAIARTFLRNPTILILDEATSTIDTRIEIIFQKSMQKLLSQKTSFIIAHRLSTIINADIILVLKNGFILEKGNHIELLKQKGFYYQLYQSQFKK</sequence>
<dbReference type="InterPro" id="IPR036640">
    <property type="entry name" value="ABC1_TM_sf"/>
</dbReference>